<keyword evidence="3" id="KW-1185">Reference proteome</keyword>
<gene>
    <name evidence="2" type="ORF">CYLTODRAFT_426905</name>
</gene>
<accession>A0A0D7AWS5</accession>
<name>A0A0D7AWS5_9AGAR</name>
<dbReference type="InterPro" id="IPR036047">
    <property type="entry name" value="F-box-like_dom_sf"/>
</dbReference>
<dbReference type="AlphaFoldDB" id="A0A0D7AWS5"/>
<dbReference type="OrthoDB" id="3204049at2759"/>
<evidence type="ECO:0000313" key="3">
    <source>
        <dbReference type="Proteomes" id="UP000054007"/>
    </source>
</evidence>
<dbReference type="SUPFAM" id="SSF81383">
    <property type="entry name" value="F-box domain"/>
    <property type="match status" value="1"/>
</dbReference>
<dbReference type="CDD" id="cd09917">
    <property type="entry name" value="F-box_SF"/>
    <property type="match status" value="1"/>
</dbReference>
<dbReference type="EMBL" id="KN880783">
    <property type="protein sequence ID" value="KIY62450.1"/>
    <property type="molecule type" value="Genomic_DNA"/>
</dbReference>
<dbReference type="Proteomes" id="UP000054007">
    <property type="component" value="Unassembled WGS sequence"/>
</dbReference>
<protein>
    <recommendedName>
        <fullName evidence="1">F-box domain-containing protein</fullName>
    </recommendedName>
</protein>
<organism evidence="2 3">
    <name type="scientific">Cylindrobasidium torrendii FP15055 ss-10</name>
    <dbReference type="NCBI Taxonomy" id="1314674"/>
    <lineage>
        <taxon>Eukaryota</taxon>
        <taxon>Fungi</taxon>
        <taxon>Dikarya</taxon>
        <taxon>Basidiomycota</taxon>
        <taxon>Agaricomycotina</taxon>
        <taxon>Agaricomycetes</taxon>
        <taxon>Agaricomycetidae</taxon>
        <taxon>Agaricales</taxon>
        <taxon>Marasmiineae</taxon>
        <taxon>Physalacriaceae</taxon>
        <taxon>Cylindrobasidium</taxon>
    </lineage>
</organism>
<reference evidence="2 3" key="1">
    <citation type="journal article" date="2015" name="Fungal Genet. Biol.">
        <title>Evolution of novel wood decay mechanisms in Agaricales revealed by the genome sequences of Fistulina hepatica and Cylindrobasidium torrendii.</title>
        <authorList>
            <person name="Floudas D."/>
            <person name="Held B.W."/>
            <person name="Riley R."/>
            <person name="Nagy L.G."/>
            <person name="Koehler G."/>
            <person name="Ransdell A.S."/>
            <person name="Younus H."/>
            <person name="Chow J."/>
            <person name="Chiniquy J."/>
            <person name="Lipzen A."/>
            <person name="Tritt A."/>
            <person name="Sun H."/>
            <person name="Haridas S."/>
            <person name="LaButti K."/>
            <person name="Ohm R.A."/>
            <person name="Kues U."/>
            <person name="Blanchette R.A."/>
            <person name="Grigoriev I.V."/>
            <person name="Minto R.E."/>
            <person name="Hibbett D.S."/>
        </authorList>
    </citation>
    <scope>NUCLEOTIDE SEQUENCE [LARGE SCALE GENOMIC DNA]</scope>
    <source>
        <strain evidence="2 3">FP15055 ss-10</strain>
    </source>
</reference>
<evidence type="ECO:0000313" key="2">
    <source>
        <dbReference type="EMBL" id="KIY62450.1"/>
    </source>
</evidence>
<evidence type="ECO:0000259" key="1">
    <source>
        <dbReference type="PROSITE" id="PS50181"/>
    </source>
</evidence>
<sequence length="944" mass="105714">MSWEDLNKHIMLAYGQNDHTLTFVTRFPADCDARGELLESIVQSMASEVDLAAETRLAALPPPGEQTSAWAQLGVKDTAIFSDRLMQSCLNLEQDNPYPFTDVPYSCYNLRSTWETCSKTHRAAALLLHALTDTEDAFQHLPSFVYLAQHPRVPLHLVMAVHSRRMETAPDGTIQWRTELGRSLTGVLAGYIELTMILYIHLRICSVLEQGSVATETGAFRNFATLPGRHEDFVVSDDYRRSFGPVAGNGAPANDWFPNQRDPIHAPFWNPDAQLEKDKSAWADYQRRCFDIIVMWWAIMKTTKAKSEDIDDIQPPSTNELGLPPLGGGGHPDLAIYISNAFSHCKYPFSERSTLRLHSRETRSSPQATETVYANVEKPVALEDDPYEAQLSQSMPRHNQPSLFIQLPEELLGSIISMLGFSGLLSMSKTCRAMHRLCIPYIFKDPASALEPMDLNASPGALQRRAKRQTTLHEALHASSILRSFVTKYPIGLAPFVNTQAVLGLPSSIPLMCSLARHLSRLSFLSLNVSSLLVLLQRGGPALPLQLCNLIRYLNGTYPCLRVLRLEFGQGFSVDADDLPEELLAMLSSPEGDIEPPIQGSSLTELKLSDTDSMYSHPSQLSRQHLPVVCRILPGSLRCLDLEISSDDVTPAEAFPVLPQVHTLVVLCNLSPPDLEQWLRRCFPAVKYLSVGPRRCDADMVGNVPQLVIPPLHLEFALPQLYRAAVRGYSVGSLPPQTRQIVVSPRDLLRTEEAEKEGDISAELVFLVSEHVYGVSVRRELSYSRDRRQESYSEQQIGRLLHALGVMYPNARAIDFDSVRDIGANWIESVTLSEDVDKLLFIVDKLKESLPTLEVFIIFVKPFAFRPTRSDFPIDDGIDQIEQETAERIFERSEGLKMVVLTGLSGFIPDSRAFKRRVWKRKAGSTIAEVGELWEIPEYARFAH</sequence>
<proteinExistence type="predicted"/>
<feature type="domain" description="F-box" evidence="1">
    <location>
        <begin position="401"/>
        <end position="437"/>
    </location>
</feature>
<dbReference type="InterPro" id="IPR001810">
    <property type="entry name" value="F-box_dom"/>
</dbReference>
<dbReference type="PROSITE" id="PS50181">
    <property type="entry name" value="FBOX"/>
    <property type="match status" value="1"/>
</dbReference>